<protein>
    <recommendedName>
        <fullName evidence="2">Glutamyl/glutaminyl-tRNA synthetase class Ib anti-codon binding domain-containing protein</fullName>
    </recommendedName>
</protein>
<feature type="domain" description="Glutamyl/glutaminyl-tRNA synthetase class Ib anti-codon binding" evidence="2">
    <location>
        <begin position="59"/>
        <end position="136"/>
    </location>
</feature>
<evidence type="ECO:0000313" key="3">
    <source>
        <dbReference type="EMBL" id="KAK4787962.1"/>
    </source>
</evidence>
<dbReference type="PANTHER" id="PTHR43097">
    <property type="entry name" value="GLUTAMINE-TRNA LIGASE"/>
    <property type="match status" value="1"/>
</dbReference>
<dbReference type="SUPFAM" id="SSF50715">
    <property type="entry name" value="Ribosomal protein L25-like"/>
    <property type="match status" value="1"/>
</dbReference>
<dbReference type="PANTHER" id="PTHR43097:SF5">
    <property type="entry name" value="GLUTAMATE--TRNA LIGASE"/>
    <property type="match status" value="1"/>
</dbReference>
<evidence type="ECO:0000256" key="1">
    <source>
        <dbReference type="ARBA" id="ARBA00022917"/>
    </source>
</evidence>
<name>A0AAN7LJJ1_TRANT</name>
<keyword evidence="1" id="KW-0648">Protein biosynthesis</keyword>
<dbReference type="InterPro" id="IPR011035">
    <property type="entry name" value="Ribosomal_bL25/Gln-tRNA_synth"/>
</dbReference>
<proteinExistence type="predicted"/>
<keyword evidence="4" id="KW-1185">Reference proteome</keyword>
<dbReference type="Gene3D" id="3.90.800.10">
    <property type="entry name" value="Glutamyl-tRNA Synthetase, Domain 3"/>
    <property type="match status" value="1"/>
</dbReference>
<gene>
    <name evidence="3" type="ORF">SAY86_019281</name>
</gene>
<evidence type="ECO:0000259" key="2">
    <source>
        <dbReference type="Pfam" id="PF03950"/>
    </source>
</evidence>
<reference evidence="3 4" key="1">
    <citation type="journal article" date="2023" name="Hortic Res">
        <title>Pangenome of water caltrop reveals structural variations and asymmetric subgenome divergence after allopolyploidization.</title>
        <authorList>
            <person name="Zhang X."/>
            <person name="Chen Y."/>
            <person name="Wang L."/>
            <person name="Yuan Y."/>
            <person name="Fang M."/>
            <person name="Shi L."/>
            <person name="Lu R."/>
            <person name="Comes H.P."/>
            <person name="Ma Y."/>
            <person name="Chen Y."/>
            <person name="Huang G."/>
            <person name="Zhou Y."/>
            <person name="Zheng Z."/>
            <person name="Qiu Y."/>
        </authorList>
    </citation>
    <scope>NUCLEOTIDE SEQUENCE [LARGE SCALE GENOMIC DNA]</scope>
    <source>
        <strain evidence="3">F231</strain>
    </source>
</reference>
<dbReference type="GO" id="GO:0006424">
    <property type="term" value="P:glutamyl-tRNA aminoacylation"/>
    <property type="evidence" value="ECO:0007669"/>
    <property type="project" value="TreeGrafter"/>
</dbReference>
<comment type="caution">
    <text evidence="3">The sequence shown here is derived from an EMBL/GenBank/DDBJ whole genome shotgun (WGS) entry which is preliminary data.</text>
</comment>
<dbReference type="GO" id="GO:0005829">
    <property type="term" value="C:cytosol"/>
    <property type="evidence" value="ECO:0007669"/>
    <property type="project" value="TreeGrafter"/>
</dbReference>
<organism evidence="3 4">
    <name type="scientific">Trapa natans</name>
    <name type="common">Water chestnut</name>
    <dbReference type="NCBI Taxonomy" id="22666"/>
    <lineage>
        <taxon>Eukaryota</taxon>
        <taxon>Viridiplantae</taxon>
        <taxon>Streptophyta</taxon>
        <taxon>Embryophyta</taxon>
        <taxon>Tracheophyta</taxon>
        <taxon>Spermatophyta</taxon>
        <taxon>Magnoliopsida</taxon>
        <taxon>eudicotyledons</taxon>
        <taxon>Gunneridae</taxon>
        <taxon>Pentapetalae</taxon>
        <taxon>rosids</taxon>
        <taxon>malvids</taxon>
        <taxon>Myrtales</taxon>
        <taxon>Lythraceae</taxon>
        <taxon>Trapa</taxon>
    </lineage>
</organism>
<dbReference type="GO" id="GO:0017102">
    <property type="term" value="C:methionyl glutamyl tRNA synthetase complex"/>
    <property type="evidence" value="ECO:0007669"/>
    <property type="project" value="TreeGrafter"/>
</dbReference>
<dbReference type="EMBL" id="JAXQNO010000011">
    <property type="protein sequence ID" value="KAK4787962.1"/>
    <property type="molecule type" value="Genomic_DNA"/>
</dbReference>
<dbReference type="InterPro" id="IPR020059">
    <property type="entry name" value="Glu/Gln-tRNA-synth_Ib_codon-bd"/>
</dbReference>
<dbReference type="AlphaFoldDB" id="A0AAN7LJJ1"/>
<dbReference type="InterPro" id="IPR050132">
    <property type="entry name" value="Gln/Glu-tRNA_Ligase"/>
</dbReference>
<dbReference type="Proteomes" id="UP001346149">
    <property type="component" value="Unassembled WGS sequence"/>
</dbReference>
<dbReference type="GO" id="GO:0005524">
    <property type="term" value="F:ATP binding"/>
    <property type="evidence" value="ECO:0007669"/>
    <property type="project" value="InterPro"/>
</dbReference>
<dbReference type="GO" id="GO:0004818">
    <property type="term" value="F:glutamate-tRNA ligase activity"/>
    <property type="evidence" value="ECO:0007669"/>
    <property type="project" value="TreeGrafter"/>
</dbReference>
<evidence type="ECO:0000313" key="4">
    <source>
        <dbReference type="Proteomes" id="UP001346149"/>
    </source>
</evidence>
<dbReference type="Pfam" id="PF03950">
    <property type="entry name" value="tRNA-synt_1c_C"/>
    <property type="match status" value="1"/>
</dbReference>
<accession>A0AAN7LJJ1</accession>
<sequence length="158" mass="18287">MDRIESKCRSNSREENMRLWKEMVAGLDRGLQCCLHGKLNMQNIIDRICTKHTVIIEERRILLTLTNGPEQPFVRIVPCHKKYERGGQKSTTYTKSIWIDYDYALCITPGEEVTVFDLGNAIINEIESSMGKVINLNKTRNLEKRVVWIGQMSKVTKN</sequence>